<dbReference type="InterPro" id="IPR038488">
    <property type="entry name" value="Integrase_DNA-bd_sf"/>
</dbReference>
<dbReference type="eggNOG" id="COG0582">
    <property type="taxonomic scope" value="Bacteria"/>
</dbReference>
<dbReference type="Pfam" id="PF00589">
    <property type="entry name" value="Phage_integrase"/>
    <property type="match status" value="1"/>
</dbReference>
<dbReference type="OrthoDB" id="9795573at2"/>
<dbReference type="Gene3D" id="1.10.443.10">
    <property type="entry name" value="Intergrase catalytic core"/>
    <property type="match status" value="1"/>
</dbReference>
<dbReference type="Gene3D" id="3.30.160.390">
    <property type="entry name" value="Integrase, DNA-binding domain"/>
    <property type="match status" value="1"/>
</dbReference>
<evidence type="ECO:0000313" key="7">
    <source>
        <dbReference type="Proteomes" id="UP000006242"/>
    </source>
</evidence>
<dbReference type="CDD" id="cd00801">
    <property type="entry name" value="INT_P4_C"/>
    <property type="match status" value="1"/>
</dbReference>
<dbReference type="GO" id="GO:0009042">
    <property type="term" value="F:valine-pyruvate transaminase activity"/>
    <property type="evidence" value="ECO:0007669"/>
    <property type="project" value="UniProtKB-EC"/>
</dbReference>
<evidence type="ECO:0000256" key="2">
    <source>
        <dbReference type="ARBA" id="ARBA00022908"/>
    </source>
</evidence>
<gene>
    <name evidence="6" type="ORF">SSPSH_003245</name>
</gene>
<organism evidence="6 7">
    <name type="scientific">Salinisphaera shabanensis E1L3A</name>
    <dbReference type="NCBI Taxonomy" id="1033802"/>
    <lineage>
        <taxon>Bacteria</taxon>
        <taxon>Pseudomonadati</taxon>
        <taxon>Pseudomonadota</taxon>
        <taxon>Gammaproteobacteria</taxon>
        <taxon>Salinisphaerales</taxon>
        <taxon>Salinisphaeraceae</taxon>
        <taxon>Salinisphaera</taxon>
    </lineage>
</organism>
<dbReference type="InterPro" id="IPR002104">
    <property type="entry name" value="Integrase_catalytic"/>
</dbReference>
<keyword evidence="6" id="KW-0032">Aminotransferase</keyword>
<keyword evidence="7" id="KW-1185">Reference proteome</keyword>
<dbReference type="AlphaFoldDB" id="U2FU27"/>
<evidence type="ECO:0000313" key="6">
    <source>
        <dbReference type="EMBL" id="ERJ17888.1"/>
    </source>
</evidence>
<dbReference type="InterPro" id="IPR053876">
    <property type="entry name" value="Phage_int_M"/>
</dbReference>
<name>U2FU27_9GAMM</name>
<evidence type="ECO:0000256" key="4">
    <source>
        <dbReference type="ARBA" id="ARBA00023172"/>
    </source>
</evidence>
<dbReference type="EMBL" id="AFNV02000026">
    <property type="protein sequence ID" value="ERJ17888.1"/>
    <property type="molecule type" value="Genomic_DNA"/>
</dbReference>
<dbReference type="GO" id="GO:0015074">
    <property type="term" value="P:DNA integration"/>
    <property type="evidence" value="ECO:0007669"/>
    <property type="project" value="UniProtKB-KW"/>
</dbReference>
<reference evidence="6 7" key="1">
    <citation type="journal article" date="2011" name="J. Bacteriol.">
        <title>Genome sequence of Salinisphaera shabanensis, a gammaproteobacterium from the harsh, variable environment of the brine-seawater interface of the Shaban Deep in the Red Sea.</title>
        <authorList>
            <person name="Antunes A."/>
            <person name="Alam I."/>
            <person name="Bajic V.B."/>
            <person name="Stingl U."/>
        </authorList>
    </citation>
    <scope>NUCLEOTIDE SEQUENCE [LARGE SCALE GENOMIC DNA]</scope>
    <source>
        <strain evidence="6 7">E1L3A</strain>
    </source>
</reference>
<dbReference type="InterPro" id="IPR010998">
    <property type="entry name" value="Integrase_recombinase_N"/>
</dbReference>
<dbReference type="Gene3D" id="1.10.150.130">
    <property type="match status" value="1"/>
</dbReference>
<evidence type="ECO:0000256" key="1">
    <source>
        <dbReference type="ARBA" id="ARBA00008857"/>
    </source>
</evidence>
<keyword evidence="2" id="KW-0229">DNA integration</keyword>
<keyword evidence="4" id="KW-0233">DNA recombination</keyword>
<comment type="similarity">
    <text evidence="1">Belongs to the 'phage' integrase family.</text>
</comment>
<dbReference type="Pfam" id="PF22022">
    <property type="entry name" value="Phage_int_M"/>
    <property type="match status" value="1"/>
</dbReference>
<keyword evidence="3" id="KW-0238">DNA-binding</keyword>
<comment type="caution">
    <text evidence="6">The sequence shown here is derived from an EMBL/GenBank/DDBJ whole genome shotgun (WGS) entry which is preliminary data.</text>
</comment>
<dbReference type="InterPro" id="IPR025166">
    <property type="entry name" value="Integrase_DNA_bind_dom"/>
</dbReference>
<proteinExistence type="inferred from homology"/>
<accession>U2FU27</accession>
<evidence type="ECO:0000256" key="3">
    <source>
        <dbReference type="ARBA" id="ARBA00023125"/>
    </source>
</evidence>
<dbReference type="SUPFAM" id="SSF56349">
    <property type="entry name" value="DNA breaking-rejoining enzymes"/>
    <property type="match status" value="1"/>
</dbReference>
<dbReference type="RefSeq" id="WP_006912000.1">
    <property type="nucleotide sequence ID" value="NZ_AFNV02000026.1"/>
</dbReference>
<reference evidence="6 7" key="2">
    <citation type="journal article" date="2013" name="PLoS ONE">
        <title>INDIGO - INtegrated Data Warehouse of MIcrobial GenOmes with Examples from the Red Sea Extremophiles.</title>
        <authorList>
            <person name="Alam I."/>
            <person name="Antunes A."/>
            <person name="Kamau A.A."/>
            <person name="Ba Alawi W."/>
            <person name="Kalkatawi M."/>
            <person name="Stingl U."/>
            <person name="Bajic V.B."/>
        </authorList>
    </citation>
    <scope>NUCLEOTIDE SEQUENCE [LARGE SCALE GENOMIC DNA]</scope>
    <source>
        <strain evidence="6 7">E1L3A</strain>
    </source>
</reference>
<dbReference type="STRING" id="1033802.SSPSH_003245"/>
<dbReference type="PANTHER" id="PTHR30629:SF2">
    <property type="entry name" value="PROPHAGE INTEGRASE INTS-RELATED"/>
    <property type="match status" value="1"/>
</dbReference>
<dbReference type="InterPro" id="IPR011010">
    <property type="entry name" value="DNA_brk_join_enz"/>
</dbReference>
<dbReference type="Proteomes" id="UP000006242">
    <property type="component" value="Unassembled WGS sequence"/>
</dbReference>
<dbReference type="EC" id="2.6.1.66" evidence="6"/>
<evidence type="ECO:0000259" key="5">
    <source>
        <dbReference type="PROSITE" id="PS51898"/>
    </source>
</evidence>
<dbReference type="GO" id="GO:0003677">
    <property type="term" value="F:DNA binding"/>
    <property type="evidence" value="ECO:0007669"/>
    <property type="project" value="UniProtKB-KW"/>
</dbReference>
<keyword evidence="6" id="KW-0808">Transferase</keyword>
<feature type="domain" description="Tyr recombinase" evidence="5">
    <location>
        <begin position="216"/>
        <end position="387"/>
    </location>
</feature>
<dbReference type="GO" id="GO:0006310">
    <property type="term" value="P:DNA recombination"/>
    <property type="evidence" value="ECO:0007669"/>
    <property type="project" value="UniProtKB-KW"/>
</dbReference>
<sequence length="402" mass="44921">MPKKGIELSAIQVKRLDKPGMHAVGGVAGLLLQVSKSGARSWILRATVGSRRRDIGLGGFPDVTLAQAREKARVTRGKIDQGFDPIEERKAAKVALRASQAKRLSFAEAARRKHEAIAPEFRNARSRANWLSSLELYAVPVVGDMEVADVEMSHVLSVIEPIWRDKTHTANRVRQRMEAVFDWAIARKYRETANPAAWKGNLAEVLPKPTKISTVKHHRALPWQEIPGFMRRLRKRTGMSARALEFAILTAARSGEVRFATWNEIDLDAALWVVPGQRTKNGKAHRVPLSKEVVALLRTLPRFENEDTVFTASRGGSLSDMSLSSLTRKMDVDAVPHGFRSSFKDWARNCTDASDEVSELALAHVNSDSTRAAYARDELLEQRSIMMEQWARFCCNPIPLGE</sequence>
<dbReference type="InterPro" id="IPR050808">
    <property type="entry name" value="Phage_Integrase"/>
</dbReference>
<dbReference type="InterPro" id="IPR013762">
    <property type="entry name" value="Integrase-like_cat_sf"/>
</dbReference>
<dbReference type="PANTHER" id="PTHR30629">
    <property type="entry name" value="PROPHAGE INTEGRASE"/>
    <property type="match status" value="1"/>
</dbReference>
<protein>
    <submittedName>
        <fullName evidence="6">Alanine-synthesizing transaminase protein</fullName>
        <ecNumber evidence="6">2.6.1.66</ecNumber>
    </submittedName>
</protein>
<dbReference type="PROSITE" id="PS51898">
    <property type="entry name" value="TYR_RECOMBINASE"/>
    <property type="match status" value="1"/>
</dbReference>
<dbReference type="Pfam" id="PF13356">
    <property type="entry name" value="Arm-DNA-bind_3"/>
    <property type="match status" value="1"/>
</dbReference>